<proteinExistence type="predicted"/>
<dbReference type="Gene3D" id="2.60.40.1190">
    <property type="match status" value="1"/>
</dbReference>
<evidence type="ECO:0000256" key="3">
    <source>
        <dbReference type="SAM" id="SignalP"/>
    </source>
</evidence>
<name>A0A0M2UWW8_9BACT</name>
<dbReference type="InterPro" id="IPR013320">
    <property type="entry name" value="ConA-like_dom_sf"/>
</dbReference>
<dbReference type="PANTHER" id="PTHR47635:SF2">
    <property type="entry name" value="LAMG-LIKE JELLYROLL FOLD DOMAIN-CONTAINING PROTEIN"/>
    <property type="match status" value="1"/>
</dbReference>
<dbReference type="InterPro" id="IPR014755">
    <property type="entry name" value="Cu-Rt/internalin_Ig-like"/>
</dbReference>
<keyword evidence="6" id="KW-1185">Reference proteome</keyword>
<evidence type="ECO:0000259" key="4">
    <source>
        <dbReference type="SMART" id="SM00560"/>
    </source>
</evidence>
<dbReference type="Proteomes" id="UP000034954">
    <property type="component" value="Unassembled WGS sequence"/>
</dbReference>
<dbReference type="InterPro" id="IPR032812">
    <property type="entry name" value="SbsA_Ig"/>
</dbReference>
<dbReference type="Pfam" id="PF13205">
    <property type="entry name" value="Big_5"/>
    <property type="match status" value="1"/>
</dbReference>
<dbReference type="SUPFAM" id="SSF49344">
    <property type="entry name" value="CBD9-like"/>
    <property type="match status" value="1"/>
</dbReference>
<dbReference type="GO" id="GO:0004553">
    <property type="term" value="F:hydrolase activity, hydrolyzing O-glycosyl compounds"/>
    <property type="evidence" value="ECO:0007669"/>
    <property type="project" value="InterPro"/>
</dbReference>
<reference evidence="5 6" key="1">
    <citation type="journal article" date="2013" name="BMC Microbiol.">
        <title>Identification of the type II cytochrome c maturation pathway in anammox bacteria by comparative genomics.</title>
        <authorList>
            <person name="Ferousi C."/>
            <person name="Speth D.R."/>
            <person name="Reimann J."/>
            <person name="Op den Camp H.J."/>
            <person name="Allen J.W."/>
            <person name="Keltjens J.T."/>
            <person name="Jetten M.S."/>
        </authorList>
    </citation>
    <scope>NUCLEOTIDE SEQUENCE [LARGE SCALE GENOMIC DNA]</scope>
    <source>
        <strain evidence="5">RU1</strain>
    </source>
</reference>
<dbReference type="InterPro" id="IPR010502">
    <property type="entry name" value="Carb-bd_dom_fam9"/>
</dbReference>
<evidence type="ECO:0000256" key="1">
    <source>
        <dbReference type="ARBA" id="ARBA00022729"/>
    </source>
</evidence>
<dbReference type="EMBL" id="LAQJ01000114">
    <property type="protein sequence ID" value="KKO20342.1"/>
    <property type="molecule type" value="Genomic_DNA"/>
</dbReference>
<dbReference type="GO" id="GO:0030246">
    <property type="term" value="F:carbohydrate binding"/>
    <property type="evidence" value="ECO:0007669"/>
    <property type="project" value="InterPro"/>
</dbReference>
<feature type="signal peptide" evidence="3">
    <location>
        <begin position="1"/>
        <end position="26"/>
    </location>
</feature>
<feature type="domain" description="LamG-like jellyroll fold" evidence="4">
    <location>
        <begin position="589"/>
        <end position="739"/>
    </location>
</feature>
<dbReference type="PATRIC" id="fig|380242.3.peg.1177"/>
<gene>
    <name evidence="5" type="ORF">BROFUL_00934</name>
</gene>
<dbReference type="GO" id="GO:0016052">
    <property type="term" value="P:carbohydrate catabolic process"/>
    <property type="evidence" value="ECO:0007669"/>
    <property type="project" value="InterPro"/>
</dbReference>
<dbReference type="Pfam" id="PF13385">
    <property type="entry name" value="Laminin_G_3"/>
    <property type="match status" value="3"/>
</dbReference>
<sequence>MAVPQKFITVLMATSMMFMYATSVLASLNDGLVASYPFNSNAQDESGNGNHGTVQGATLTNDRYGNANSAYSFDGIDDHILIPDNNSLDLSNSLTITAWIKSLDTSGPRAIVSKWNDDTRDWAYLFKDHNDSDKLRIELSQGNHHDLADLEGTTSIVPDQWIHVAVTYDSNFVKLYFNGAEDASLSRTGIMNNSAENLLIGAVYSRNISEYFHGVIDEVRIYNRALSESEIHELYSPDTTPPTVSSTNPTGNATEIDVTGVITAMFSEAMNAATINTNTFTVRDNNLNSAITGTVSYSGTTATFTPTSPLIYSTTYTATLTTGITDLAGNAISSDFTWNFTTRPLPVRYASSGMTVDGNLSESGWDVGIDAAKVVNGVTNNTAQFGVLWDTTYLYVGMRVLDNNLSNDSATVWHDDSIEVSIDGDYNHSTTYDSHDRRFNKGWNDASLYERSGNTTGVLHGWASVPGGYTIELAIPWGNLGITPAEGMTLGLSAGYSDDDNGGNREGKVIWIGNADTHSNPSSLGHIVLADSIAHYAFSEGAGTTAGDSSVYDKDGTISGAAWTTGKEGGGLGFNGTSDYVTIPLMSSDEMSLSAWFYKHANDVSYTDAIVGGFRNDANLQLQEGFEVRFSPASPNSLDFVLITRDGSGVRTSRTARRNLLNAAGSWYHVGCSYNKATGQQRLYVNGQLIRTVTHPAGNSIVPMTYYPGMTIGHSAATTGYFYGVIDDVRLYDRVLSDREMQGLYNAFTSALQARYALDENTGTVANDSSGNGNHGSVNGGATWTTGRYGGGLGFDGANDYVSIPRSNHDELSVCAWFYKNANDTARNDAIFSGFRNNSNAQLMEGFELRFPSGASSNTLQFVLTTQNGSGVRTMRTTQMNLGNSVGIWYHAAGTYNKATGEQKLYVNGQLVNTQTHPVGNTVVPLAAYTDMRIGHSRVRAGYFNGTIDDVRIYNRALSDQEALDVYHNF</sequence>
<organism evidence="5 6">
    <name type="scientific">Candidatus Brocadia fulgida</name>
    <dbReference type="NCBI Taxonomy" id="380242"/>
    <lineage>
        <taxon>Bacteria</taxon>
        <taxon>Pseudomonadati</taxon>
        <taxon>Planctomycetota</taxon>
        <taxon>Candidatus Brocadiia</taxon>
        <taxon>Candidatus Brocadiales</taxon>
        <taxon>Candidatus Brocadiaceae</taxon>
        <taxon>Candidatus Brocadia</taxon>
    </lineage>
</organism>
<dbReference type="InterPro" id="IPR006558">
    <property type="entry name" value="LamG-like"/>
</dbReference>
<feature type="chain" id="PRO_5005644138" description="LamG-like jellyroll fold domain-containing protein" evidence="3">
    <location>
        <begin position="27"/>
        <end position="970"/>
    </location>
</feature>
<feature type="domain" description="LamG-like jellyroll fold" evidence="4">
    <location>
        <begin position="810"/>
        <end position="961"/>
    </location>
</feature>
<dbReference type="AlphaFoldDB" id="A0A0M2UWW8"/>
<dbReference type="SUPFAM" id="SSF49899">
    <property type="entry name" value="Concanavalin A-like lectins/glucanases"/>
    <property type="match status" value="3"/>
</dbReference>
<comment type="caution">
    <text evidence="5">The sequence shown here is derived from an EMBL/GenBank/DDBJ whole genome shotgun (WGS) entry which is preliminary data.</text>
</comment>
<dbReference type="SMART" id="SM00560">
    <property type="entry name" value="LamGL"/>
    <property type="match status" value="3"/>
</dbReference>
<protein>
    <recommendedName>
        <fullName evidence="4">LamG-like jellyroll fold domain-containing protein</fullName>
    </recommendedName>
</protein>
<evidence type="ECO:0000313" key="5">
    <source>
        <dbReference type="EMBL" id="KKO20342.1"/>
    </source>
</evidence>
<evidence type="ECO:0000313" key="6">
    <source>
        <dbReference type="Proteomes" id="UP000034954"/>
    </source>
</evidence>
<keyword evidence="2" id="KW-1015">Disulfide bond</keyword>
<keyword evidence="1 3" id="KW-0732">Signal</keyword>
<feature type="domain" description="LamG-like jellyroll fold" evidence="4">
    <location>
        <begin position="92"/>
        <end position="229"/>
    </location>
</feature>
<dbReference type="Gene3D" id="2.60.40.1220">
    <property type="match status" value="1"/>
</dbReference>
<dbReference type="Pfam" id="PF06452">
    <property type="entry name" value="CBM9_1"/>
    <property type="match status" value="1"/>
</dbReference>
<evidence type="ECO:0000256" key="2">
    <source>
        <dbReference type="ARBA" id="ARBA00023157"/>
    </source>
</evidence>
<accession>A0A0M2UWW8</accession>
<dbReference type="PANTHER" id="PTHR47635">
    <property type="entry name" value="CUB DOMAIN-CONTAINING PROTEIN"/>
    <property type="match status" value="1"/>
</dbReference>
<dbReference type="Gene3D" id="2.60.120.200">
    <property type="match status" value="3"/>
</dbReference>